<feature type="compositionally biased region" description="Basic and acidic residues" evidence="1">
    <location>
        <begin position="300"/>
        <end position="314"/>
    </location>
</feature>
<keyword evidence="3" id="KW-1185">Reference proteome</keyword>
<feature type="compositionally biased region" description="Polar residues" evidence="1">
    <location>
        <begin position="195"/>
        <end position="204"/>
    </location>
</feature>
<feature type="region of interest" description="Disordered" evidence="1">
    <location>
        <begin position="547"/>
        <end position="568"/>
    </location>
</feature>
<organism evidence="2 3">
    <name type="scientific">Pocillopora meandrina</name>
    <dbReference type="NCBI Taxonomy" id="46732"/>
    <lineage>
        <taxon>Eukaryota</taxon>
        <taxon>Metazoa</taxon>
        <taxon>Cnidaria</taxon>
        <taxon>Anthozoa</taxon>
        <taxon>Hexacorallia</taxon>
        <taxon>Scleractinia</taxon>
        <taxon>Astrocoeniina</taxon>
        <taxon>Pocilloporidae</taxon>
        <taxon>Pocillopora</taxon>
    </lineage>
</organism>
<evidence type="ECO:0000256" key="1">
    <source>
        <dbReference type="SAM" id="MobiDB-lite"/>
    </source>
</evidence>
<name>A0AAU9VUI7_9CNID</name>
<accession>A0AAU9VUI7</accession>
<sequence length="595" mass="67834">MLAELKMTEEDQGSHFDDLEEQDPIKVSVTFKPQEQDVEDRQGNLNRSCDKDKPILRDPHTNGDECKDFEGEEPSLPVNPPVTPIPLYLDADNAKIEGDTTEQQEVLKGWKGYSNNIYIRPIIVNHASCGDCQCPANQKTQRRLTSEDLRKQMRLREANNWIRKHNERIQSTGTLRSKTHSHELHRQQEAKQIHNKPNNNGNTKYKQEKKKIHKGFVCRTWASNFLSSDAQKSEDDEFTPFYVRRYVDKSKSAPPGKVRRNAPLIQKHTTSSEVLLTQREVHDQSSEKSSQSEIEVQLKEKLSHDESYNRRNNEKPNSNISHAQMCSCGQIIHHDNDKRVSGGGFQAPRPVGVERTQNSKLKFSIVLPIKQFPPINPLEELKKPNFPTRKKLGVSLNRRPHTVDTALLSRGVILVNGHHNLPNFMGADKAFNRQRDGQITSKSSFENLSREKQLFSRGRQKHEHGQGKTFDESIELVPWGCGKTVKDIGSSHQCVLYKDPNNREKCGRKCSTGDPRRAPRSLDENGNNLYRNSADSLKGQRRCVRTPLHSLNSEDDVPKTESNETGLGSEIEYSVDGLAKLDVYLQPRDVCFNDN</sequence>
<feature type="region of interest" description="Disordered" evidence="1">
    <location>
        <begin position="300"/>
        <end position="321"/>
    </location>
</feature>
<feature type="region of interest" description="Disordered" evidence="1">
    <location>
        <begin position="251"/>
        <end position="271"/>
    </location>
</feature>
<evidence type="ECO:0000313" key="2">
    <source>
        <dbReference type="EMBL" id="CAH3038332.1"/>
    </source>
</evidence>
<feature type="region of interest" description="Disordered" evidence="1">
    <location>
        <begin position="508"/>
        <end position="533"/>
    </location>
</feature>
<feature type="region of interest" description="Disordered" evidence="1">
    <location>
        <begin position="185"/>
        <end position="208"/>
    </location>
</feature>
<protein>
    <submittedName>
        <fullName evidence="2">Uncharacterized protein</fullName>
    </submittedName>
</protein>
<reference evidence="2 3" key="1">
    <citation type="submission" date="2022-05" db="EMBL/GenBank/DDBJ databases">
        <authorList>
            <consortium name="Genoscope - CEA"/>
            <person name="William W."/>
        </authorList>
    </citation>
    <scope>NUCLEOTIDE SEQUENCE [LARGE SCALE GENOMIC DNA]</scope>
</reference>
<evidence type="ECO:0000313" key="3">
    <source>
        <dbReference type="Proteomes" id="UP001159428"/>
    </source>
</evidence>
<dbReference type="Proteomes" id="UP001159428">
    <property type="component" value="Unassembled WGS sequence"/>
</dbReference>
<feature type="region of interest" description="Disordered" evidence="1">
    <location>
        <begin position="1"/>
        <end position="81"/>
    </location>
</feature>
<feature type="compositionally biased region" description="Basic and acidic residues" evidence="1">
    <location>
        <begin position="514"/>
        <end position="523"/>
    </location>
</feature>
<dbReference type="AlphaFoldDB" id="A0AAU9VUI7"/>
<comment type="caution">
    <text evidence="2">The sequence shown here is derived from an EMBL/GenBank/DDBJ whole genome shotgun (WGS) entry which is preliminary data.</text>
</comment>
<proteinExistence type="predicted"/>
<feature type="compositionally biased region" description="Polar residues" evidence="1">
    <location>
        <begin position="524"/>
        <end position="533"/>
    </location>
</feature>
<feature type="compositionally biased region" description="Basic and acidic residues" evidence="1">
    <location>
        <begin position="48"/>
        <end position="69"/>
    </location>
</feature>
<feature type="compositionally biased region" description="Basic and acidic residues" evidence="1">
    <location>
        <begin position="1"/>
        <end position="17"/>
    </location>
</feature>
<gene>
    <name evidence="2" type="ORF">PMEA_00021633</name>
</gene>
<dbReference type="EMBL" id="CALNXJ010000004">
    <property type="protein sequence ID" value="CAH3038332.1"/>
    <property type="molecule type" value="Genomic_DNA"/>
</dbReference>